<dbReference type="AlphaFoldDB" id="A0A657ITA6"/>
<dbReference type="Proteomes" id="UP000092021">
    <property type="component" value="Unassembled WGS sequence"/>
</dbReference>
<name>A0A657ITA6_9MICC</name>
<evidence type="ECO:0000313" key="1">
    <source>
        <dbReference type="EMBL" id="OAX54367.1"/>
    </source>
</evidence>
<proteinExistence type="predicted"/>
<gene>
    <name evidence="1" type="ORF">A5N15_11120</name>
</gene>
<dbReference type="EMBL" id="LWGZ01000999">
    <property type="protein sequence ID" value="OAX54367.1"/>
    <property type="molecule type" value="Genomic_DNA"/>
</dbReference>
<protein>
    <submittedName>
        <fullName evidence="1">Uncharacterized protein</fullName>
    </submittedName>
</protein>
<accession>A0A657ITA6</accession>
<organism evidence="1 2">
    <name type="scientific">Rothia kristinae</name>
    <dbReference type="NCBI Taxonomy" id="37923"/>
    <lineage>
        <taxon>Bacteria</taxon>
        <taxon>Bacillati</taxon>
        <taxon>Actinomycetota</taxon>
        <taxon>Actinomycetes</taxon>
        <taxon>Micrococcales</taxon>
        <taxon>Micrococcaceae</taxon>
        <taxon>Rothia</taxon>
    </lineage>
</organism>
<evidence type="ECO:0000313" key="2">
    <source>
        <dbReference type="Proteomes" id="UP000092021"/>
    </source>
</evidence>
<reference evidence="1 2" key="1">
    <citation type="submission" date="2016-04" db="EMBL/GenBank/DDBJ databases">
        <title>Identification of putative biosynthetic pathways for the production of bioactive secondary metabolites by the marine actinomycete Kocuria kristinae RUTW2-3.</title>
        <authorList>
            <person name="Waterworth S.C."/>
            <person name="Walmsley T.A."/>
            <person name="Matongo T."/>
            <person name="Davies-Coleman M.T."/>
            <person name="Dorrington R.A."/>
        </authorList>
    </citation>
    <scope>NUCLEOTIDE SEQUENCE [LARGE SCALE GENOMIC DNA]</scope>
    <source>
        <strain evidence="1 2">RUTW4-5</strain>
    </source>
</reference>
<sequence>MMPLTPMNAVSTWKRERVSTVMAPLREPPTRLYSPPSSVWRRPGRSATAIAAPIELVSTFTASRSRCSASTSIVVPESRNTDCPSCTISAQHAAIARLASMWRAFLASLVDCGLVSIAIAPPWVRRRSPSCSRAVRSLRSVGSLTPKGCTRSASRTLPARRTRSAILRRRCSAKSVL</sequence>
<comment type="caution">
    <text evidence="1">The sequence shown here is derived from an EMBL/GenBank/DDBJ whole genome shotgun (WGS) entry which is preliminary data.</text>
</comment>